<comment type="caution">
    <text evidence="2">The sequence shown here is derived from an EMBL/GenBank/DDBJ whole genome shotgun (WGS) entry which is preliminary data.</text>
</comment>
<keyword evidence="3" id="KW-1185">Reference proteome</keyword>
<protein>
    <submittedName>
        <fullName evidence="2">WxL domain-containing protein</fullName>
    </submittedName>
</protein>
<organism evidence="2 3">
    <name type="scientific">Candidatus Enterococcus murrayae</name>
    <dbReference type="NCBI Taxonomy" id="2815321"/>
    <lineage>
        <taxon>Bacteria</taxon>
        <taxon>Bacillati</taxon>
        <taxon>Bacillota</taxon>
        <taxon>Bacilli</taxon>
        <taxon>Lactobacillales</taxon>
        <taxon>Enterococcaceae</taxon>
        <taxon>Enterococcus</taxon>
    </lineage>
</organism>
<dbReference type="RefSeq" id="WP_207110839.1">
    <property type="nucleotide sequence ID" value="NZ_JAFLVR010000102.1"/>
</dbReference>
<feature type="non-terminal residue" evidence="2">
    <location>
        <position position="1"/>
    </location>
</feature>
<evidence type="ECO:0000313" key="3">
    <source>
        <dbReference type="Proteomes" id="UP000664495"/>
    </source>
</evidence>
<feature type="domain" description="WxL" evidence="1">
    <location>
        <begin position="10"/>
        <end position="180"/>
    </location>
</feature>
<reference evidence="2 3" key="1">
    <citation type="submission" date="2021-03" db="EMBL/GenBank/DDBJ databases">
        <title>Enterococcal diversity collection.</title>
        <authorList>
            <person name="Gilmore M.S."/>
            <person name="Schwartzman J."/>
            <person name="Van Tyne D."/>
            <person name="Martin M."/>
            <person name="Earl A.M."/>
            <person name="Manson A.L."/>
            <person name="Straub T."/>
            <person name="Salamzade R."/>
            <person name="Saavedra J."/>
            <person name="Lebreton F."/>
            <person name="Prichula J."/>
            <person name="Schaufler K."/>
            <person name="Gaca A."/>
            <person name="Sgardioli B."/>
            <person name="Wagenaar J."/>
            <person name="Strong T."/>
        </authorList>
    </citation>
    <scope>NUCLEOTIDE SEQUENCE [LARGE SCALE GENOMIC DNA]</scope>
    <source>
        <strain evidence="2 3">MJM16</strain>
    </source>
</reference>
<dbReference type="Proteomes" id="UP000664495">
    <property type="component" value="Unassembled WGS sequence"/>
</dbReference>
<dbReference type="EMBL" id="JAFLVR010000102">
    <property type="protein sequence ID" value="MBO0455126.1"/>
    <property type="molecule type" value="Genomic_DNA"/>
</dbReference>
<dbReference type="InterPro" id="IPR027994">
    <property type="entry name" value="WxL_dom"/>
</dbReference>
<accession>A0ABS3HNU3</accession>
<sequence>GIGFTGHGPGTTPGPLEIQWAPLKLDFHNANTVNTVVADFPEITGNKKYAVISDTRAGATDEWKLTAQLTELKNAAATETLTGAILKFDSVLQGYQGTNAPEAPGSIIAAGARTATVSAASQTVNAGGTAVQVMSDGTGSGTFQGQSAMEMDNIKLEVPANAAQVGEQYQGTLTWSLDDTI</sequence>
<proteinExistence type="predicted"/>
<evidence type="ECO:0000313" key="2">
    <source>
        <dbReference type="EMBL" id="MBO0455126.1"/>
    </source>
</evidence>
<name>A0ABS3HNU3_9ENTE</name>
<gene>
    <name evidence="2" type="ORF">JZO85_22995</name>
</gene>
<evidence type="ECO:0000259" key="1">
    <source>
        <dbReference type="Pfam" id="PF13731"/>
    </source>
</evidence>
<dbReference type="Pfam" id="PF13731">
    <property type="entry name" value="WxL"/>
    <property type="match status" value="1"/>
</dbReference>